<dbReference type="SUPFAM" id="SSF54862">
    <property type="entry name" value="4Fe-4S ferredoxins"/>
    <property type="match status" value="1"/>
</dbReference>
<reference evidence="5 6" key="1">
    <citation type="submission" date="2019-03" db="EMBL/GenBank/DDBJ databases">
        <title>Genomic Encyclopedia of Type Strains, Phase IV (KMG-IV): sequencing the most valuable type-strain genomes for metagenomic binning, comparative biology and taxonomic classification.</title>
        <authorList>
            <person name="Goeker M."/>
        </authorList>
    </citation>
    <scope>NUCLEOTIDE SEQUENCE [LARGE SCALE GENOMIC DNA]</scope>
    <source>
        <strain evidence="5 6">DSM 100013</strain>
    </source>
</reference>
<feature type="domain" description="4Fe-4S ferredoxin-type" evidence="4">
    <location>
        <begin position="15"/>
        <end position="44"/>
    </location>
</feature>
<evidence type="ECO:0000313" key="6">
    <source>
        <dbReference type="Proteomes" id="UP000295504"/>
    </source>
</evidence>
<accession>A0A4R2T399</accession>
<dbReference type="InterPro" id="IPR017896">
    <property type="entry name" value="4Fe4S_Fe-S-bd"/>
</dbReference>
<dbReference type="InterPro" id="IPR017900">
    <property type="entry name" value="4Fe4S_Fe_S_CS"/>
</dbReference>
<dbReference type="EMBL" id="SLYC01000057">
    <property type="protein sequence ID" value="TCP95706.1"/>
    <property type="molecule type" value="Genomic_DNA"/>
</dbReference>
<dbReference type="Pfam" id="PF13237">
    <property type="entry name" value="Fer4_10"/>
    <property type="match status" value="1"/>
</dbReference>
<dbReference type="GO" id="GO:0051536">
    <property type="term" value="F:iron-sulfur cluster binding"/>
    <property type="evidence" value="ECO:0007669"/>
    <property type="project" value="UniProtKB-KW"/>
</dbReference>
<keyword evidence="3" id="KW-0411">Iron-sulfur</keyword>
<feature type="domain" description="4Fe-4S ferredoxin-type" evidence="4">
    <location>
        <begin position="45"/>
        <end position="72"/>
    </location>
</feature>
<dbReference type="Proteomes" id="UP000295504">
    <property type="component" value="Unassembled WGS sequence"/>
</dbReference>
<keyword evidence="2" id="KW-0408">Iron</keyword>
<dbReference type="PROSITE" id="PS00198">
    <property type="entry name" value="4FE4S_FER_1"/>
    <property type="match status" value="1"/>
</dbReference>
<evidence type="ECO:0000256" key="2">
    <source>
        <dbReference type="ARBA" id="ARBA00023004"/>
    </source>
</evidence>
<dbReference type="AlphaFoldDB" id="A0A4R2T399"/>
<dbReference type="OrthoDB" id="9813995at2"/>
<name>A0A4R2T399_9FIRM</name>
<keyword evidence="6" id="KW-1185">Reference proteome</keyword>
<dbReference type="PROSITE" id="PS51379">
    <property type="entry name" value="4FE4S_FER_2"/>
    <property type="match status" value="2"/>
</dbReference>
<dbReference type="GO" id="GO:0046872">
    <property type="term" value="F:metal ion binding"/>
    <property type="evidence" value="ECO:0007669"/>
    <property type="project" value="UniProtKB-KW"/>
</dbReference>
<evidence type="ECO:0000256" key="3">
    <source>
        <dbReference type="ARBA" id="ARBA00023014"/>
    </source>
</evidence>
<evidence type="ECO:0000313" key="5">
    <source>
        <dbReference type="EMBL" id="TCP95706.1"/>
    </source>
</evidence>
<evidence type="ECO:0000256" key="1">
    <source>
        <dbReference type="ARBA" id="ARBA00022723"/>
    </source>
</evidence>
<dbReference type="Gene3D" id="3.30.70.20">
    <property type="match status" value="1"/>
</dbReference>
<protein>
    <submittedName>
        <fullName evidence="5">4Fe-4S dicluster protein</fullName>
    </submittedName>
</protein>
<organism evidence="5 6">
    <name type="scientific">Serpentinicella alkaliphila</name>
    <dbReference type="NCBI Taxonomy" id="1734049"/>
    <lineage>
        <taxon>Bacteria</taxon>
        <taxon>Bacillati</taxon>
        <taxon>Bacillota</taxon>
        <taxon>Clostridia</taxon>
        <taxon>Peptostreptococcales</taxon>
        <taxon>Natronincolaceae</taxon>
        <taxon>Serpentinicella</taxon>
    </lineage>
</organism>
<gene>
    <name evidence="5" type="ORF">EDD79_10571</name>
</gene>
<dbReference type="RefSeq" id="WP_132849644.1">
    <property type="nucleotide sequence ID" value="NZ_CP058648.1"/>
</dbReference>
<evidence type="ECO:0000259" key="4">
    <source>
        <dbReference type="PROSITE" id="PS51379"/>
    </source>
</evidence>
<comment type="caution">
    <text evidence="5">The sequence shown here is derived from an EMBL/GenBank/DDBJ whole genome shotgun (WGS) entry which is preliminary data.</text>
</comment>
<keyword evidence="1" id="KW-0479">Metal-binding</keyword>
<proteinExistence type="predicted"/>
<sequence>MRYKTYKQNIYLKGNFFVVDKKQCILCEKCEKSCPVNNIKITTKVEWKHEKCQMCLACFHCCPRNAVKYENKAKCIDTKNKTQYCNY</sequence>